<dbReference type="SMART" id="SM00331">
    <property type="entry name" value="PP2C_SIG"/>
    <property type="match status" value="1"/>
</dbReference>
<evidence type="ECO:0000313" key="3">
    <source>
        <dbReference type="Proteomes" id="UP000783588"/>
    </source>
</evidence>
<evidence type="ECO:0000259" key="1">
    <source>
        <dbReference type="PROSITE" id="PS51746"/>
    </source>
</evidence>
<dbReference type="CDD" id="cd00143">
    <property type="entry name" value="PP2Cc"/>
    <property type="match status" value="1"/>
</dbReference>
<reference evidence="2 3" key="1">
    <citation type="submission" date="2021-06" db="EMBL/GenBank/DDBJ databases">
        <authorList>
            <person name="Sun Q."/>
            <person name="Li D."/>
        </authorList>
    </citation>
    <scope>NUCLEOTIDE SEQUENCE [LARGE SCALE GENOMIC DNA]</scope>
    <source>
        <strain evidence="2 3">MSJd-7</strain>
    </source>
</reference>
<sequence length="243" mass="25588">MKAYGKTDKGLVRANNQDTFRVDVPESGMGFLVLCDGMGGARAGNIASERAANRFLETIQTADAADTSTDTLADLVEKAVKLANTEVFELSQSSPAYNGMGTTLVGGICVDDRVILANVGDSRAYLIDGDKIAQMSADHSLVAEMVRSGRLTKAEAKTYPGRNLITRAVGVDSSVEADVYEIKMHEGQTLLLCSDGLSGPVTDAEIAAAVSQAPTMEQACTQLIELACKAGGNDNITVVLYTK</sequence>
<dbReference type="Proteomes" id="UP000783588">
    <property type="component" value="Unassembled WGS sequence"/>
</dbReference>
<dbReference type="Pfam" id="PF13672">
    <property type="entry name" value="PP2C_2"/>
    <property type="match status" value="1"/>
</dbReference>
<dbReference type="PROSITE" id="PS51746">
    <property type="entry name" value="PPM_2"/>
    <property type="match status" value="1"/>
</dbReference>
<dbReference type="PANTHER" id="PTHR47992">
    <property type="entry name" value="PROTEIN PHOSPHATASE"/>
    <property type="match status" value="1"/>
</dbReference>
<accession>A0ABS6EP44</accession>
<dbReference type="SMART" id="SM00332">
    <property type="entry name" value="PP2Cc"/>
    <property type="match status" value="1"/>
</dbReference>
<dbReference type="InterPro" id="IPR001932">
    <property type="entry name" value="PPM-type_phosphatase-like_dom"/>
</dbReference>
<keyword evidence="3" id="KW-1185">Reference proteome</keyword>
<name>A0ABS6EP44_9FIRM</name>
<organism evidence="2 3">
    <name type="scientific">Butyricicoccus intestinisimiae</name>
    <dbReference type="NCBI Taxonomy" id="2841509"/>
    <lineage>
        <taxon>Bacteria</taxon>
        <taxon>Bacillati</taxon>
        <taxon>Bacillota</taxon>
        <taxon>Clostridia</taxon>
        <taxon>Eubacteriales</taxon>
        <taxon>Butyricicoccaceae</taxon>
        <taxon>Butyricicoccus</taxon>
    </lineage>
</organism>
<comment type="caution">
    <text evidence="2">The sequence shown here is derived from an EMBL/GenBank/DDBJ whole genome shotgun (WGS) entry which is preliminary data.</text>
</comment>
<gene>
    <name evidence="2" type="ORF">KQI75_01225</name>
</gene>
<evidence type="ECO:0000313" key="2">
    <source>
        <dbReference type="EMBL" id="MBU5489260.1"/>
    </source>
</evidence>
<feature type="domain" description="PPM-type phosphatase" evidence="1">
    <location>
        <begin position="3"/>
        <end position="243"/>
    </location>
</feature>
<protein>
    <submittedName>
        <fullName evidence="2">Stp1/IreP family PP2C-type Ser/Thr phosphatase</fullName>
    </submittedName>
</protein>
<dbReference type="InterPro" id="IPR015655">
    <property type="entry name" value="PP2C"/>
</dbReference>
<dbReference type="RefSeq" id="WP_216468867.1">
    <property type="nucleotide sequence ID" value="NZ_JAHLQI010000001.1"/>
</dbReference>
<dbReference type="EMBL" id="JAHLQI010000001">
    <property type="protein sequence ID" value="MBU5489260.1"/>
    <property type="molecule type" value="Genomic_DNA"/>
</dbReference>
<proteinExistence type="predicted"/>
<dbReference type="NCBIfam" id="NF033484">
    <property type="entry name" value="Stp1_PP2C_phos"/>
    <property type="match status" value="1"/>
</dbReference>